<dbReference type="RefSeq" id="WP_143152615.1">
    <property type="nucleotide sequence ID" value="NZ_FQXC01000001.1"/>
</dbReference>
<dbReference type="PROSITE" id="PS50995">
    <property type="entry name" value="HTH_MARR_2"/>
    <property type="match status" value="1"/>
</dbReference>
<dbReference type="InterPro" id="IPR016181">
    <property type="entry name" value="Acyl_CoA_acyltransferase"/>
</dbReference>
<dbReference type="GO" id="GO:0003700">
    <property type="term" value="F:DNA-binding transcription factor activity"/>
    <property type="evidence" value="ECO:0007669"/>
    <property type="project" value="InterPro"/>
</dbReference>
<gene>
    <name evidence="4" type="ORF">SAMN05443551_1249</name>
</gene>
<evidence type="ECO:0000313" key="5">
    <source>
        <dbReference type="Proteomes" id="UP000184221"/>
    </source>
</evidence>
<reference evidence="4 5" key="1">
    <citation type="submission" date="2016-11" db="EMBL/GenBank/DDBJ databases">
        <authorList>
            <person name="Jaros S."/>
            <person name="Januszkiewicz K."/>
            <person name="Wedrychowicz H."/>
        </authorList>
    </citation>
    <scope>NUCLEOTIDE SEQUENCE [LARGE SCALE GENOMIC DNA]</scope>
    <source>
        <strain evidence="4 5">DSM 29431</strain>
    </source>
</reference>
<keyword evidence="5" id="KW-1185">Reference proteome</keyword>
<dbReference type="InterPro" id="IPR000835">
    <property type="entry name" value="HTH_MarR-typ"/>
</dbReference>
<dbReference type="InterPro" id="IPR050769">
    <property type="entry name" value="NAT_camello-type"/>
</dbReference>
<dbReference type="SMART" id="SM00347">
    <property type="entry name" value="HTH_MARR"/>
    <property type="match status" value="1"/>
</dbReference>
<dbReference type="InterPro" id="IPR036390">
    <property type="entry name" value="WH_DNA-bd_sf"/>
</dbReference>
<dbReference type="Pfam" id="PF00583">
    <property type="entry name" value="Acetyltransf_1"/>
    <property type="match status" value="1"/>
</dbReference>
<proteinExistence type="predicted"/>
<feature type="domain" description="HTH marR-type" evidence="2">
    <location>
        <begin position="7"/>
        <end position="134"/>
    </location>
</feature>
<dbReference type="Gene3D" id="3.40.630.30">
    <property type="match status" value="1"/>
</dbReference>
<protein>
    <submittedName>
        <fullName evidence="4">Transcriptional regulator, MarR family with acetyltransferase activity</fullName>
    </submittedName>
</protein>
<dbReference type="CDD" id="cd04301">
    <property type="entry name" value="NAT_SF"/>
    <property type="match status" value="1"/>
</dbReference>
<name>A0A1M5PCV5_9RHOB</name>
<accession>A0A1M5PCV5</accession>
<sequence length="303" mass="34331">MDRIDNFRALTRDMTRAVGMFGSQLAGSDLTLTEVRVFYEIGEREWTGRALAEYLGLDEGYVSRIVSKFERRRWVVRRVSESDRRVRVLSVTPEGRAERAVLVERMRVRAGALLGDVPEVNALHTDEAVGRLRHHLAGDAIAETPVIYRDLTPGESGWLIQRFSEFARLTYGFDAGFEALVAEILVGYLRNHDPTRDRVWIAERAGLRLGTIMCVHSDDPDISKLRLFFVDPLARGQGIGAELVDRCIAFAREAGYGKMVLWTQGQLHGAIRLYERAGFVCVDRQTETDFGQTVENQSWELLL</sequence>
<dbReference type="STRING" id="996342.SAMN05443551_1249"/>
<dbReference type="OrthoDB" id="273614at2"/>
<evidence type="ECO:0000256" key="1">
    <source>
        <dbReference type="ARBA" id="ARBA00022679"/>
    </source>
</evidence>
<evidence type="ECO:0000259" key="3">
    <source>
        <dbReference type="PROSITE" id="PS51186"/>
    </source>
</evidence>
<dbReference type="Pfam" id="PF12802">
    <property type="entry name" value="MarR_2"/>
    <property type="match status" value="1"/>
</dbReference>
<dbReference type="PROSITE" id="PS51186">
    <property type="entry name" value="GNAT"/>
    <property type="match status" value="1"/>
</dbReference>
<organism evidence="4 5">
    <name type="scientific">Marivita hallyeonensis</name>
    <dbReference type="NCBI Taxonomy" id="996342"/>
    <lineage>
        <taxon>Bacteria</taxon>
        <taxon>Pseudomonadati</taxon>
        <taxon>Pseudomonadota</taxon>
        <taxon>Alphaproteobacteria</taxon>
        <taxon>Rhodobacterales</taxon>
        <taxon>Roseobacteraceae</taxon>
        <taxon>Marivita</taxon>
    </lineage>
</organism>
<dbReference type="Proteomes" id="UP000184221">
    <property type="component" value="Unassembled WGS sequence"/>
</dbReference>
<dbReference type="Gene3D" id="1.10.10.10">
    <property type="entry name" value="Winged helix-like DNA-binding domain superfamily/Winged helix DNA-binding domain"/>
    <property type="match status" value="1"/>
</dbReference>
<dbReference type="AlphaFoldDB" id="A0A1M5PCV5"/>
<dbReference type="PANTHER" id="PTHR13947:SF37">
    <property type="entry name" value="LD18367P"/>
    <property type="match status" value="1"/>
</dbReference>
<dbReference type="InterPro" id="IPR000182">
    <property type="entry name" value="GNAT_dom"/>
</dbReference>
<dbReference type="EMBL" id="FQXC01000001">
    <property type="protein sequence ID" value="SHG99606.1"/>
    <property type="molecule type" value="Genomic_DNA"/>
</dbReference>
<evidence type="ECO:0000259" key="2">
    <source>
        <dbReference type="PROSITE" id="PS50995"/>
    </source>
</evidence>
<dbReference type="GO" id="GO:0008080">
    <property type="term" value="F:N-acetyltransferase activity"/>
    <property type="evidence" value="ECO:0007669"/>
    <property type="project" value="InterPro"/>
</dbReference>
<keyword evidence="1 4" id="KW-0808">Transferase</keyword>
<evidence type="ECO:0000313" key="4">
    <source>
        <dbReference type="EMBL" id="SHG99606.1"/>
    </source>
</evidence>
<dbReference type="InterPro" id="IPR036388">
    <property type="entry name" value="WH-like_DNA-bd_sf"/>
</dbReference>
<dbReference type="PANTHER" id="PTHR13947">
    <property type="entry name" value="GNAT FAMILY N-ACETYLTRANSFERASE"/>
    <property type="match status" value="1"/>
</dbReference>
<dbReference type="SUPFAM" id="SSF55729">
    <property type="entry name" value="Acyl-CoA N-acyltransferases (Nat)"/>
    <property type="match status" value="1"/>
</dbReference>
<dbReference type="SUPFAM" id="SSF46785">
    <property type="entry name" value="Winged helix' DNA-binding domain"/>
    <property type="match status" value="1"/>
</dbReference>
<feature type="domain" description="N-acetyltransferase" evidence="3">
    <location>
        <begin position="146"/>
        <end position="303"/>
    </location>
</feature>